<keyword evidence="1" id="KW-0808">Transferase</keyword>
<organism evidence="4 5">
    <name type="scientific">Marinobacter zhanjiangensis</name>
    <dbReference type="NCBI Taxonomy" id="578215"/>
    <lineage>
        <taxon>Bacteria</taxon>
        <taxon>Pseudomonadati</taxon>
        <taxon>Pseudomonadota</taxon>
        <taxon>Gammaproteobacteria</taxon>
        <taxon>Pseudomonadales</taxon>
        <taxon>Marinobacteraceae</taxon>
        <taxon>Marinobacter</taxon>
    </lineage>
</organism>
<dbReference type="InterPro" id="IPR027417">
    <property type="entry name" value="P-loop_NTPase"/>
</dbReference>
<feature type="domain" description="Sulfotransferase" evidence="3">
    <location>
        <begin position="10"/>
        <end position="182"/>
    </location>
</feature>
<gene>
    <name evidence="4" type="ORF">GCM10007071_08920</name>
</gene>
<accession>A0ABQ3AS29</accession>
<name>A0ABQ3AS29_9GAMM</name>
<dbReference type="PANTHER" id="PTHR10605">
    <property type="entry name" value="HEPARAN SULFATE SULFOTRANSFERASE"/>
    <property type="match status" value="1"/>
</dbReference>
<evidence type="ECO:0000313" key="5">
    <source>
        <dbReference type="Proteomes" id="UP000601597"/>
    </source>
</evidence>
<keyword evidence="2" id="KW-0325">Glycoprotein</keyword>
<dbReference type="InterPro" id="IPR000863">
    <property type="entry name" value="Sulfotransferase_dom"/>
</dbReference>
<comment type="caution">
    <text evidence="4">The sequence shown here is derived from an EMBL/GenBank/DDBJ whole genome shotgun (WGS) entry which is preliminary data.</text>
</comment>
<keyword evidence="5" id="KW-1185">Reference proteome</keyword>
<proteinExistence type="predicted"/>
<sequence>MPGNIPHDRYLLIIGAMKCGTSSLYDYLSGHPQLCPALTKEPEFFSSHQRHGVNVDDYERLWDFDERVHQYAMEASTGYTKFPEESGVPRRIHDYGIRPRFVYIVRNPFDRIVSHYNYMLRDADFDNRLLDDHLINTSSYFLQLSQYRELFPQEDILILDFDELRSDPGEVIGQVCRFLGVKDDYRPPRFQVANQTRVQSPLERWLKRSPLGSASRRLPASVRRSAQRILASISSGRPRTLSPSERAYILERLTPDMQQFQQAYGFDIARWGFQPASTGTRDMGLSGFSQPGICP</sequence>
<dbReference type="EMBL" id="BMXV01000002">
    <property type="protein sequence ID" value="GGY64466.1"/>
    <property type="molecule type" value="Genomic_DNA"/>
</dbReference>
<evidence type="ECO:0000256" key="2">
    <source>
        <dbReference type="ARBA" id="ARBA00023180"/>
    </source>
</evidence>
<evidence type="ECO:0000259" key="3">
    <source>
        <dbReference type="Pfam" id="PF00685"/>
    </source>
</evidence>
<dbReference type="PANTHER" id="PTHR10605:SF56">
    <property type="entry name" value="BIFUNCTIONAL HEPARAN SULFATE N-DEACETYLASE_N-SULFOTRANSFERASE"/>
    <property type="match status" value="1"/>
</dbReference>
<protein>
    <submittedName>
        <fullName evidence="4">Sulfotransferase</fullName>
    </submittedName>
</protein>
<dbReference type="Proteomes" id="UP000601597">
    <property type="component" value="Unassembled WGS sequence"/>
</dbReference>
<dbReference type="Pfam" id="PF00685">
    <property type="entry name" value="Sulfotransfer_1"/>
    <property type="match status" value="1"/>
</dbReference>
<dbReference type="Gene3D" id="3.40.50.300">
    <property type="entry name" value="P-loop containing nucleotide triphosphate hydrolases"/>
    <property type="match status" value="1"/>
</dbReference>
<evidence type="ECO:0000256" key="1">
    <source>
        <dbReference type="ARBA" id="ARBA00022679"/>
    </source>
</evidence>
<dbReference type="InterPro" id="IPR037359">
    <property type="entry name" value="NST/OST"/>
</dbReference>
<dbReference type="SUPFAM" id="SSF52540">
    <property type="entry name" value="P-loop containing nucleoside triphosphate hydrolases"/>
    <property type="match status" value="1"/>
</dbReference>
<reference evidence="5" key="1">
    <citation type="journal article" date="2019" name="Int. J. Syst. Evol. Microbiol.">
        <title>The Global Catalogue of Microorganisms (GCM) 10K type strain sequencing project: providing services to taxonomists for standard genome sequencing and annotation.</title>
        <authorList>
            <consortium name="The Broad Institute Genomics Platform"/>
            <consortium name="The Broad Institute Genome Sequencing Center for Infectious Disease"/>
            <person name="Wu L."/>
            <person name="Ma J."/>
        </authorList>
    </citation>
    <scope>NUCLEOTIDE SEQUENCE [LARGE SCALE GENOMIC DNA]</scope>
    <source>
        <strain evidence="5">KCTC 22280</strain>
    </source>
</reference>
<evidence type="ECO:0000313" key="4">
    <source>
        <dbReference type="EMBL" id="GGY64466.1"/>
    </source>
</evidence>
<dbReference type="RefSeq" id="WP_189573443.1">
    <property type="nucleotide sequence ID" value="NZ_BMXV01000002.1"/>
</dbReference>